<dbReference type="PANTHER" id="PTHR30290">
    <property type="entry name" value="PERIPLASMIC BINDING COMPONENT OF ABC TRANSPORTER"/>
    <property type="match status" value="1"/>
</dbReference>
<dbReference type="GO" id="GO:0043190">
    <property type="term" value="C:ATP-binding cassette (ABC) transporter complex"/>
    <property type="evidence" value="ECO:0007669"/>
    <property type="project" value="InterPro"/>
</dbReference>
<dbReference type="InterPro" id="IPR000914">
    <property type="entry name" value="SBP_5_dom"/>
</dbReference>
<feature type="region of interest" description="Disordered" evidence="2">
    <location>
        <begin position="26"/>
        <end position="51"/>
    </location>
</feature>
<dbReference type="SUPFAM" id="SSF53850">
    <property type="entry name" value="Periplasmic binding protein-like II"/>
    <property type="match status" value="1"/>
</dbReference>
<dbReference type="Gene3D" id="3.40.190.10">
    <property type="entry name" value="Periplasmic binding protein-like II"/>
    <property type="match status" value="1"/>
</dbReference>
<dbReference type="PIRSF" id="PIRSF002741">
    <property type="entry name" value="MppA"/>
    <property type="match status" value="1"/>
</dbReference>
<dbReference type="Gene3D" id="3.90.76.10">
    <property type="entry name" value="Dipeptide-binding Protein, Domain 1"/>
    <property type="match status" value="1"/>
</dbReference>
<dbReference type="RefSeq" id="WP_004432028.1">
    <property type="nucleotide sequence ID" value="NZ_AJLR01000146.1"/>
</dbReference>
<feature type="chain" id="PRO_5039507176" evidence="3">
    <location>
        <begin position="20"/>
        <end position="527"/>
    </location>
</feature>
<dbReference type="GO" id="GO:0042597">
    <property type="term" value="C:periplasmic space"/>
    <property type="evidence" value="ECO:0007669"/>
    <property type="project" value="UniProtKB-ARBA"/>
</dbReference>
<reference evidence="5 6" key="1">
    <citation type="journal article" date="2012" name="Front. Microbiol.">
        <title>Redundancy and modularity in membrane-associated dissimilatory nitrate reduction in Bacillus.</title>
        <authorList>
            <person name="Heylen K."/>
            <person name="Keltjens J."/>
        </authorList>
    </citation>
    <scope>NUCLEOTIDE SEQUENCE [LARGE SCALE GENOMIC DNA]</scope>
    <source>
        <strain evidence="5 6">LMG 9581</strain>
    </source>
</reference>
<dbReference type="InterPro" id="IPR030678">
    <property type="entry name" value="Peptide/Ni-bd"/>
</dbReference>
<dbReference type="AlphaFoldDB" id="K6CT67"/>
<evidence type="ECO:0000313" key="6">
    <source>
        <dbReference type="Proteomes" id="UP000006315"/>
    </source>
</evidence>
<protein>
    <submittedName>
        <fullName evidence="5">ABC transporter periplasmic protein</fullName>
    </submittedName>
</protein>
<gene>
    <name evidence="5" type="ORF">BAZO_17284</name>
</gene>
<dbReference type="InterPro" id="IPR039424">
    <property type="entry name" value="SBP_5"/>
</dbReference>
<comment type="caution">
    <text evidence="5">The sequence shown here is derived from an EMBL/GenBank/DDBJ whole genome shotgun (WGS) entry which is preliminary data.</text>
</comment>
<dbReference type="GO" id="GO:0015833">
    <property type="term" value="P:peptide transport"/>
    <property type="evidence" value="ECO:0007669"/>
    <property type="project" value="TreeGrafter"/>
</dbReference>
<dbReference type="Proteomes" id="UP000006315">
    <property type="component" value="Unassembled WGS sequence"/>
</dbReference>
<evidence type="ECO:0000256" key="1">
    <source>
        <dbReference type="ARBA" id="ARBA00022729"/>
    </source>
</evidence>
<organism evidence="5 6">
    <name type="scientific">Schinkia azotoformans LMG 9581</name>
    <dbReference type="NCBI Taxonomy" id="1131731"/>
    <lineage>
        <taxon>Bacteria</taxon>
        <taxon>Bacillati</taxon>
        <taxon>Bacillota</taxon>
        <taxon>Bacilli</taxon>
        <taxon>Bacillales</taxon>
        <taxon>Bacillaceae</taxon>
        <taxon>Calidifontibacillus/Schinkia group</taxon>
        <taxon>Schinkia</taxon>
    </lineage>
</organism>
<feature type="signal peptide" evidence="3">
    <location>
        <begin position="1"/>
        <end position="19"/>
    </location>
</feature>
<evidence type="ECO:0000313" key="5">
    <source>
        <dbReference type="EMBL" id="EKN63447.1"/>
    </source>
</evidence>
<proteinExistence type="predicted"/>
<dbReference type="PATRIC" id="fig|1131731.3.peg.3522"/>
<accession>K6CT67</accession>
<dbReference type="PANTHER" id="PTHR30290:SF38">
    <property type="entry name" value="D,D-DIPEPTIDE-BINDING PERIPLASMIC PROTEIN DDPA-RELATED"/>
    <property type="match status" value="1"/>
</dbReference>
<dbReference type="EMBL" id="AJLR01000146">
    <property type="protein sequence ID" value="EKN63447.1"/>
    <property type="molecule type" value="Genomic_DNA"/>
</dbReference>
<feature type="compositionally biased region" description="Low complexity" evidence="2">
    <location>
        <begin position="26"/>
        <end position="38"/>
    </location>
</feature>
<name>K6CT67_SCHAZ</name>
<keyword evidence="6" id="KW-1185">Reference proteome</keyword>
<dbReference type="STRING" id="1131731.BAZO_17284"/>
<dbReference type="Pfam" id="PF00496">
    <property type="entry name" value="SBP_bac_5"/>
    <property type="match status" value="1"/>
</dbReference>
<feature type="domain" description="Solute-binding protein family 5" evidence="4">
    <location>
        <begin position="91"/>
        <end position="443"/>
    </location>
</feature>
<dbReference type="PROSITE" id="PS51257">
    <property type="entry name" value="PROKAR_LIPOPROTEIN"/>
    <property type="match status" value="1"/>
</dbReference>
<evidence type="ECO:0000256" key="2">
    <source>
        <dbReference type="SAM" id="MobiDB-lite"/>
    </source>
</evidence>
<evidence type="ECO:0000259" key="4">
    <source>
        <dbReference type="Pfam" id="PF00496"/>
    </source>
</evidence>
<dbReference type="Gene3D" id="3.10.105.10">
    <property type="entry name" value="Dipeptide-binding Protein, Domain 3"/>
    <property type="match status" value="1"/>
</dbReference>
<sequence length="527" mass="58880">MKSWFKKLSVLFLVVMVFAGCSSNKPVENVSSNSSEPSGEAETPTTNGGEIIFGTVTETPSLDPFLEAADERSRRTVLMYEGLTWVDEKMQVQPRLAGKWEISEDGKVYTFTLRDDVYFHNGAKMTAEDVKYSYELFLDESFGTGGAGDFTAVDSIEIVDDTTVKFTLKTPYASLLAALGGRYGAVVPKGTYDNGDLKNEAVGTGPFKLVKWTPNNSMVLEKFDQYWSDERGFLDKITIQIVPDENSLLAGIRSGQIDAALLTDSKFYTMIKDNPKLNVERHPALRWTTLDFANNVEPFNDPRVRQAILKGIDKEEVMIAATDGVGSVIGAMPPAFSDWVVPVSGLENQTRDVEGAKKLLAEAGYADGFNMPLRIISSFAWMRPAAEVIASNLSEIGITVDIETVDLGVWIKDWSNYNSPNTFNEWGGFTDPDLLYYRHFRAKPEGGDWRRWNNEEGSKLLDQARVETQQEARQEIYNSFQHLMATEVPSIPLFSPDSIVVSQKHVIDYIHHPSGWWYGLTCAKVQK</sequence>
<keyword evidence="1 3" id="KW-0732">Signal</keyword>
<dbReference type="GO" id="GO:1904680">
    <property type="term" value="F:peptide transmembrane transporter activity"/>
    <property type="evidence" value="ECO:0007669"/>
    <property type="project" value="TreeGrafter"/>
</dbReference>
<evidence type="ECO:0000256" key="3">
    <source>
        <dbReference type="SAM" id="SignalP"/>
    </source>
</evidence>